<feature type="domain" description="AP180 N-terminal homology (ANTH)" evidence="1">
    <location>
        <begin position="3"/>
        <end position="50"/>
    </location>
</feature>
<dbReference type="GO" id="GO:0080025">
    <property type="term" value="F:phosphatidylinositol-3,5-bisphosphate binding"/>
    <property type="evidence" value="ECO:0007669"/>
    <property type="project" value="TreeGrafter"/>
</dbReference>
<dbReference type="AlphaFoldDB" id="A0A7J7JBV4"/>
<sequence>MVFHQLDRANENSMTLTGQCKLYPLVLAVQDSCQLYDYLVKVLFKLHKVLKCIFMKQAIFFKFSIVEEIDYEIMAMMACMIKCYFFFVNVFINETFLVSKASDGIVCVIQLFLLTPLEI</sequence>
<dbReference type="GO" id="GO:0030136">
    <property type="term" value="C:clathrin-coated vesicle"/>
    <property type="evidence" value="ECO:0007669"/>
    <property type="project" value="TreeGrafter"/>
</dbReference>
<protein>
    <submittedName>
        <fullName evidence="2">HIP1R</fullName>
    </submittedName>
</protein>
<organism evidence="2 3">
    <name type="scientific">Bugula neritina</name>
    <name type="common">Brown bryozoan</name>
    <name type="synonym">Sertularia neritina</name>
    <dbReference type="NCBI Taxonomy" id="10212"/>
    <lineage>
        <taxon>Eukaryota</taxon>
        <taxon>Metazoa</taxon>
        <taxon>Spiralia</taxon>
        <taxon>Lophotrochozoa</taxon>
        <taxon>Bryozoa</taxon>
        <taxon>Gymnolaemata</taxon>
        <taxon>Cheilostomatida</taxon>
        <taxon>Flustrina</taxon>
        <taxon>Buguloidea</taxon>
        <taxon>Bugulidae</taxon>
        <taxon>Bugula</taxon>
    </lineage>
</organism>
<evidence type="ECO:0000259" key="1">
    <source>
        <dbReference type="Pfam" id="PF07651"/>
    </source>
</evidence>
<comment type="caution">
    <text evidence="2">The sequence shown here is derived from an EMBL/GenBank/DDBJ whole genome shotgun (WGS) entry which is preliminary data.</text>
</comment>
<dbReference type="InterPro" id="IPR011417">
    <property type="entry name" value="ANTH_dom"/>
</dbReference>
<name>A0A7J7JBV4_BUGNE</name>
<proteinExistence type="predicted"/>
<dbReference type="InterPro" id="IPR030224">
    <property type="entry name" value="Sla2_fam"/>
</dbReference>
<gene>
    <name evidence="2" type="ORF">EB796_018573</name>
</gene>
<keyword evidence="3" id="KW-1185">Reference proteome</keyword>
<dbReference type="GO" id="GO:0032051">
    <property type="term" value="F:clathrin light chain binding"/>
    <property type="evidence" value="ECO:0007669"/>
    <property type="project" value="TreeGrafter"/>
</dbReference>
<evidence type="ECO:0000313" key="2">
    <source>
        <dbReference type="EMBL" id="KAF6023111.1"/>
    </source>
</evidence>
<dbReference type="Pfam" id="PF07651">
    <property type="entry name" value="ANTH"/>
    <property type="match status" value="1"/>
</dbReference>
<evidence type="ECO:0000313" key="3">
    <source>
        <dbReference type="Proteomes" id="UP000593567"/>
    </source>
</evidence>
<dbReference type="GO" id="GO:0035615">
    <property type="term" value="F:clathrin adaptor activity"/>
    <property type="evidence" value="ECO:0007669"/>
    <property type="project" value="TreeGrafter"/>
</dbReference>
<dbReference type="EMBL" id="VXIV02002760">
    <property type="protein sequence ID" value="KAF6023111.1"/>
    <property type="molecule type" value="Genomic_DNA"/>
</dbReference>
<dbReference type="GO" id="GO:0030864">
    <property type="term" value="C:cortical actin cytoskeleton"/>
    <property type="evidence" value="ECO:0007669"/>
    <property type="project" value="TreeGrafter"/>
</dbReference>
<dbReference type="GO" id="GO:0048268">
    <property type="term" value="P:clathrin coat assembly"/>
    <property type="evidence" value="ECO:0007669"/>
    <property type="project" value="TreeGrafter"/>
</dbReference>
<accession>A0A7J7JBV4</accession>
<dbReference type="GO" id="GO:0051015">
    <property type="term" value="F:actin filament binding"/>
    <property type="evidence" value="ECO:0007669"/>
    <property type="project" value="TreeGrafter"/>
</dbReference>
<dbReference type="GO" id="GO:0007015">
    <property type="term" value="P:actin filament organization"/>
    <property type="evidence" value="ECO:0007669"/>
    <property type="project" value="TreeGrafter"/>
</dbReference>
<dbReference type="GO" id="GO:0043325">
    <property type="term" value="F:phosphatidylinositol-3,4-bisphosphate binding"/>
    <property type="evidence" value="ECO:0007669"/>
    <property type="project" value="TreeGrafter"/>
</dbReference>
<reference evidence="2" key="1">
    <citation type="submission" date="2020-06" db="EMBL/GenBank/DDBJ databases">
        <title>Draft genome of Bugula neritina, a colonial animal packing powerful symbionts and potential medicines.</title>
        <authorList>
            <person name="Rayko M."/>
        </authorList>
    </citation>
    <scope>NUCLEOTIDE SEQUENCE [LARGE SCALE GENOMIC DNA]</scope>
    <source>
        <strain evidence="2">Kwan_BN1</strain>
    </source>
</reference>
<dbReference type="OrthoDB" id="6119533at2759"/>
<dbReference type="PANTHER" id="PTHR10407:SF15">
    <property type="entry name" value="HUNTINGTIN INTERACTING PROTEIN 1"/>
    <property type="match status" value="1"/>
</dbReference>
<dbReference type="GO" id="GO:0006897">
    <property type="term" value="P:endocytosis"/>
    <property type="evidence" value="ECO:0007669"/>
    <property type="project" value="InterPro"/>
</dbReference>
<dbReference type="PANTHER" id="PTHR10407">
    <property type="entry name" value="HUNTINGTIN INTERACTING PROTEIN 1"/>
    <property type="match status" value="1"/>
</dbReference>
<dbReference type="Proteomes" id="UP000593567">
    <property type="component" value="Unassembled WGS sequence"/>
</dbReference>